<dbReference type="GO" id="GO:0016757">
    <property type="term" value="F:glycosyltransferase activity"/>
    <property type="evidence" value="ECO:0007669"/>
    <property type="project" value="UniProtKB-KW"/>
</dbReference>
<keyword evidence="10" id="KW-1185">Reference proteome</keyword>
<feature type="domain" description="Fringe-like glycosyltransferase" evidence="8">
    <location>
        <begin position="102"/>
        <end position="200"/>
    </location>
</feature>
<keyword evidence="4" id="KW-0812">Transmembrane</keyword>
<dbReference type="OrthoDB" id="47367at2759"/>
<accession>A0A9K3PCZ1</accession>
<reference evidence="9" key="2">
    <citation type="submission" date="2021-04" db="EMBL/GenBank/DDBJ databases">
        <authorList>
            <person name="Podell S."/>
        </authorList>
    </citation>
    <scope>NUCLEOTIDE SEQUENCE</scope>
    <source>
        <strain evidence="9">Hildebrandi</strain>
    </source>
</reference>
<comment type="subcellular location">
    <subcellularLocation>
        <location evidence="1">Membrane</location>
        <topology evidence="1">Single-pass type II membrane protein</topology>
    </subcellularLocation>
</comment>
<evidence type="ECO:0000256" key="7">
    <source>
        <dbReference type="ARBA" id="ARBA00023136"/>
    </source>
</evidence>
<evidence type="ECO:0000256" key="2">
    <source>
        <dbReference type="ARBA" id="ARBA00022676"/>
    </source>
</evidence>
<name>A0A9K3PCZ1_9STRA</name>
<keyword evidence="6" id="KW-1133">Transmembrane helix</keyword>
<keyword evidence="2" id="KW-0328">Glycosyltransferase</keyword>
<protein>
    <submittedName>
        <fullName evidence="9">Fringe-like protein</fullName>
    </submittedName>
</protein>
<dbReference type="AlphaFoldDB" id="A0A9K3PCZ1"/>
<reference evidence="9" key="1">
    <citation type="journal article" date="2021" name="Sci. Rep.">
        <title>Diploid genomic architecture of Nitzschia inconspicua, an elite biomass production diatom.</title>
        <authorList>
            <person name="Oliver A."/>
            <person name="Podell S."/>
            <person name="Pinowska A."/>
            <person name="Traller J.C."/>
            <person name="Smith S.R."/>
            <person name="McClure R."/>
            <person name="Beliaev A."/>
            <person name="Bohutskyi P."/>
            <person name="Hill E.A."/>
            <person name="Rabines A."/>
            <person name="Zheng H."/>
            <person name="Allen L.Z."/>
            <person name="Kuo A."/>
            <person name="Grigoriev I.V."/>
            <person name="Allen A.E."/>
            <person name="Hazlebeck D."/>
            <person name="Allen E.E."/>
        </authorList>
    </citation>
    <scope>NUCLEOTIDE SEQUENCE</scope>
    <source>
        <strain evidence="9">Hildebrandi</strain>
    </source>
</reference>
<evidence type="ECO:0000256" key="5">
    <source>
        <dbReference type="ARBA" id="ARBA00022968"/>
    </source>
</evidence>
<evidence type="ECO:0000256" key="3">
    <source>
        <dbReference type="ARBA" id="ARBA00022679"/>
    </source>
</evidence>
<dbReference type="InterPro" id="IPR003378">
    <property type="entry name" value="Fringe-like_glycosylTrfase"/>
</dbReference>
<keyword evidence="7" id="KW-0472">Membrane</keyword>
<evidence type="ECO:0000313" key="9">
    <source>
        <dbReference type="EMBL" id="KAG7342355.1"/>
    </source>
</evidence>
<evidence type="ECO:0000256" key="1">
    <source>
        <dbReference type="ARBA" id="ARBA00004606"/>
    </source>
</evidence>
<evidence type="ECO:0000259" key="8">
    <source>
        <dbReference type="Pfam" id="PF02434"/>
    </source>
</evidence>
<evidence type="ECO:0000256" key="6">
    <source>
        <dbReference type="ARBA" id="ARBA00022989"/>
    </source>
</evidence>
<dbReference type="EMBL" id="JAGRRH010000025">
    <property type="protein sequence ID" value="KAG7342355.1"/>
    <property type="molecule type" value="Genomic_DNA"/>
</dbReference>
<keyword evidence="3" id="KW-0808">Transferase</keyword>
<evidence type="ECO:0000256" key="4">
    <source>
        <dbReference type="ARBA" id="ARBA00022692"/>
    </source>
</evidence>
<dbReference type="Proteomes" id="UP000693970">
    <property type="component" value="Unassembled WGS sequence"/>
</dbReference>
<proteinExistence type="predicted"/>
<gene>
    <name evidence="9" type="ORF">IV203_007448</name>
</gene>
<keyword evidence="5" id="KW-0735">Signal-anchor</keyword>
<organism evidence="9 10">
    <name type="scientific">Nitzschia inconspicua</name>
    <dbReference type="NCBI Taxonomy" id="303405"/>
    <lineage>
        <taxon>Eukaryota</taxon>
        <taxon>Sar</taxon>
        <taxon>Stramenopiles</taxon>
        <taxon>Ochrophyta</taxon>
        <taxon>Bacillariophyta</taxon>
        <taxon>Bacillariophyceae</taxon>
        <taxon>Bacillariophycidae</taxon>
        <taxon>Bacillariales</taxon>
        <taxon>Bacillariaceae</taxon>
        <taxon>Nitzschia</taxon>
    </lineage>
</organism>
<evidence type="ECO:0000313" key="10">
    <source>
        <dbReference type="Proteomes" id="UP000693970"/>
    </source>
</evidence>
<comment type="caution">
    <text evidence="9">The sequence shown here is derived from an EMBL/GenBank/DDBJ whole genome shotgun (WGS) entry which is preliminary data.</text>
</comment>
<sequence>MDILSIGSHSRMIYLNTQDNLFAPSSSVRRFIKATEQNDFDRTCSSQLKDMDVQDIKRFCRKGLTSRKNDTTVSSLEVDPAVLDFSQYFLPSKMMRKKDNTASWLCAQQRPLAALQLLVRSYQEAQTTGNDFPDYLVIIDDDTYINPQKLRSLIRDYEIRHGTSSDDRVALAGCKARLRTIEFAHGGFGLILSRGVMLALDDPFLLSGNDAIQKMLHPWVGGLALQSRRLSLLEIFSSIAKHHSFLQHGLWSFPGYCMHSDWVFAYILHRGQIATIDQLTPSGYCNMRGDECLASLANVDVCHPTSPAMMKKLHENQKDRERSLTPVQRDNS</sequence>
<dbReference type="GO" id="GO:0016020">
    <property type="term" value="C:membrane"/>
    <property type="evidence" value="ECO:0007669"/>
    <property type="project" value="UniProtKB-SubCell"/>
</dbReference>
<dbReference type="Pfam" id="PF02434">
    <property type="entry name" value="Fringe"/>
    <property type="match status" value="1"/>
</dbReference>